<evidence type="ECO:0000313" key="2">
    <source>
        <dbReference type="EMBL" id="CAH7683116.1"/>
    </source>
</evidence>
<proteinExistence type="predicted"/>
<dbReference type="EMBL" id="CALTRL010004465">
    <property type="protein sequence ID" value="CAH7683116.1"/>
    <property type="molecule type" value="Genomic_DNA"/>
</dbReference>
<comment type="caution">
    <text evidence="2">The sequence shown here is derived from an EMBL/GenBank/DDBJ whole genome shotgun (WGS) entry which is preliminary data.</text>
</comment>
<protein>
    <submittedName>
        <fullName evidence="2">Uncharacterized protein</fullName>
    </submittedName>
</protein>
<sequence>MPVQGQKAAKGRSNQHRKYPKPVSQQERAWAGWKPENRTKVDNHRADEARRRAMARVVALDRVSQGRQSKERGRRVVWNSL</sequence>
<dbReference type="Proteomes" id="UP001153365">
    <property type="component" value="Unassembled WGS sequence"/>
</dbReference>
<reference evidence="2" key="1">
    <citation type="submission" date="2022-06" db="EMBL/GenBank/DDBJ databases">
        <authorList>
            <consortium name="SYNGENTA / RWTH Aachen University"/>
        </authorList>
    </citation>
    <scope>NUCLEOTIDE SEQUENCE</scope>
</reference>
<accession>A0AAV0BA38</accession>
<keyword evidence="3" id="KW-1185">Reference proteome</keyword>
<feature type="compositionally biased region" description="Basic and acidic residues" evidence="1">
    <location>
        <begin position="35"/>
        <end position="49"/>
    </location>
</feature>
<gene>
    <name evidence="2" type="ORF">PPACK8108_LOCUS16429</name>
</gene>
<organism evidence="2 3">
    <name type="scientific">Phakopsora pachyrhizi</name>
    <name type="common">Asian soybean rust disease fungus</name>
    <dbReference type="NCBI Taxonomy" id="170000"/>
    <lineage>
        <taxon>Eukaryota</taxon>
        <taxon>Fungi</taxon>
        <taxon>Dikarya</taxon>
        <taxon>Basidiomycota</taxon>
        <taxon>Pucciniomycotina</taxon>
        <taxon>Pucciniomycetes</taxon>
        <taxon>Pucciniales</taxon>
        <taxon>Phakopsoraceae</taxon>
        <taxon>Phakopsora</taxon>
    </lineage>
</organism>
<feature type="region of interest" description="Disordered" evidence="1">
    <location>
        <begin position="62"/>
        <end position="81"/>
    </location>
</feature>
<feature type="region of interest" description="Disordered" evidence="1">
    <location>
        <begin position="1"/>
        <end position="49"/>
    </location>
</feature>
<feature type="compositionally biased region" description="Basic residues" evidence="1">
    <location>
        <begin position="9"/>
        <end position="20"/>
    </location>
</feature>
<name>A0AAV0BA38_PHAPC</name>
<evidence type="ECO:0000313" key="3">
    <source>
        <dbReference type="Proteomes" id="UP001153365"/>
    </source>
</evidence>
<dbReference type="AlphaFoldDB" id="A0AAV0BA38"/>
<evidence type="ECO:0000256" key="1">
    <source>
        <dbReference type="SAM" id="MobiDB-lite"/>
    </source>
</evidence>